<dbReference type="GO" id="GO:0046872">
    <property type="term" value="F:metal ion binding"/>
    <property type="evidence" value="ECO:0007669"/>
    <property type="project" value="UniProtKB-KW"/>
</dbReference>
<feature type="non-terminal residue" evidence="12">
    <location>
        <position position="1"/>
    </location>
</feature>
<dbReference type="GO" id="GO:0051536">
    <property type="term" value="F:iron-sulfur cluster binding"/>
    <property type="evidence" value="ECO:0007669"/>
    <property type="project" value="UniProtKB-KW"/>
</dbReference>
<dbReference type="InterPro" id="IPR015424">
    <property type="entry name" value="PyrdxlP-dep_Trfase"/>
</dbReference>
<evidence type="ECO:0000256" key="10">
    <source>
        <dbReference type="RuleBase" id="RU004504"/>
    </source>
</evidence>
<dbReference type="PANTHER" id="PTHR11601:SF34">
    <property type="entry name" value="CYSTEINE DESULFURASE"/>
    <property type="match status" value="1"/>
</dbReference>
<dbReference type="PANTHER" id="PTHR11601">
    <property type="entry name" value="CYSTEINE DESULFURYLASE FAMILY MEMBER"/>
    <property type="match status" value="1"/>
</dbReference>
<evidence type="ECO:0000256" key="5">
    <source>
        <dbReference type="ARBA" id="ARBA00022723"/>
    </source>
</evidence>
<comment type="catalytic activity">
    <reaction evidence="9">
        <text>(sulfur carrier)-H + L-cysteine = (sulfur carrier)-SH + L-alanine</text>
        <dbReference type="Rhea" id="RHEA:43892"/>
        <dbReference type="Rhea" id="RHEA-COMP:14737"/>
        <dbReference type="Rhea" id="RHEA-COMP:14739"/>
        <dbReference type="ChEBI" id="CHEBI:29917"/>
        <dbReference type="ChEBI" id="CHEBI:35235"/>
        <dbReference type="ChEBI" id="CHEBI:57972"/>
        <dbReference type="ChEBI" id="CHEBI:64428"/>
        <dbReference type="EC" id="2.8.1.7"/>
    </reaction>
</comment>
<evidence type="ECO:0000256" key="7">
    <source>
        <dbReference type="ARBA" id="ARBA00023004"/>
    </source>
</evidence>
<keyword evidence="7" id="KW-0408">Iron</keyword>
<dbReference type="Gene3D" id="3.90.1150.10">
    <property type="entry name" value="Aspartate Aminotransferase, domain 1"/>
    <property type="match status" value="1"/>
</dbReference>
<keyword evidence="6" id="KW-0663">Pyridoxal phosphate</keyword>
<dbReference type="InterPro" id="IPR015421">
    <property type="entry name" value="PyrdxlP-dep_Trfase_major"/>
</dbReference>
<dbReference type="EMBL" id="QNBE01000075">
    <property type="protein sequence ID" value="RKX69617.1"/>
    <property type="molecule type" value="Genomic_DNA"/>
</dbReference>
<feature type="domain" description="Aminotransferase class V" evidence="11">
    <location>
        <begin position="1"/>
        <end position="313"/>
    </location>
</feature>
<dbReference type="PIRSF" id="PIRSF005572">
    <property type="entry name" value="NifS"/>
    <property type="match status" value="1"/>
</dbReference>
<proteinExistence type="inferred from homology"/>
<dbReference type="SUPFAM" id="SSF53383">
    <property type="entry name" value="PLP-dependent transferases"/>
    <property type="match status" value="1"/>
</dbReference>
<name>A0A660SFZ8_UNCW3</name>
<accession>A0A660SFZ8</accession>
<dbReference type="AlphaFoldDB" id="A0A660SFZ8"/>
<dbReference type="Gene3D" id="3.40.640.10">
    <property type="entry name" value="Type I PLP-dependent aspartate aminotransferase-like (Major domain)"/>
    <property type="match status" value="1"/>
</dbReference>
<evidence type="ECO:0000256" key="4">
    <source>
        <dbReference type="ARBA" id="ARBA00022679"/>
    </source>
</evidence>
<sequence length="334" mass="37076">EKIARIFNVDPKEVYVTSGGTESDNIAIKGVAFAQDRRNKIITSTIEHHAVLTSCEYLSKFGYEIIKVPVDEYGIIDLDFLSKHCDDQTLLVTIMHANNEVGTIEPIEIAAEIAHKHGAIFHTDAVQTAGKLPIDVKKMGIDLLSLSGHKIYGPKGIGVLIARKNVRFDPLSHGGHHEHRKRAGTENVPGIIGLGKALELAIKTMAEEEERIKRLRDRLWEGIRSEVSDLKLNGHPKKRLANTLNFSVRWVEGESLLLSLDQHGIAVSSGSACTSGSLEPSHVLLAMGIPHEIAHGSLRFSLGRFTKEEEIEEVIEVFPEIVRKLREMSPLYRK</sequence>
<keyword evidence="5" id="KW-0479">Metal-binding</keyword>
<evidence type="ECO:0000256" key="1">
    <source>
        <dbReference type="ARBA" id="ARBA00001933"/>
    </source>
</evidence>
<organism evidence="12 13">
    <name type="scientific">candidate division WOR-3 bacterium</name>
    <dbReference type="NCBI Taxonomy" id="2052148"/>
    <lineage>
        <taxon>Bacteria</taxon>
        <taxon>Bacteria division WOR-3</taxon>
    </lineage>
</organism>
<evidence type="ECO:0000256" key="3">
    <source>
        <dbReference type="ARBA" id="ARBA00012239"/>
    </source>
</evidence>
<dbReference type="GO" id="GO:0031071">
    <property type="term" value="F:cysteine desulfurase activity"/>
    <property type="evidence" value="ECO:0007669"/>
    <property type="project" value="UniProtKB-EC"/>
</dbReference>
<comment type="similarity">
    <text evidence="2">Belongs to the class-V pyridoxal-phosphate-dependent aminotransferase family. NifS/IscS subfamily.</text>
</comment>
<evidence type="ECO:0000313" key="12">
    <source>
        <dbReference type="EMBL" id="RKX69617.1"/>
    </source>
</evidence>
<keyword evidence="4" id="KW-0808">Transferase</keyword>
<comment type="cofactor">
    <cofactor evidence="1 10">
        <name>pyridoxal 5'-phosphate</name>
        <dbReference type="ChEBI" id="CHEBI:597326"/>
    </cofactor>
</comment>
<evidence type="ECO:0000256" key="8">
    <source>
        <dbReference type="ARBA" id="ARBA00023014"/>
    </source>
</evidence>
<evidence type="ECO:0000256" key="2">
    <source>
        <dbReference type="ARBA" id="ARBA00006490"/>
    </source>
</evidence>
<dbReference type="PROSITE" id="PS00595">
    <property type="entry name" value="AA_TRANSFER_CLASS_5"/>
    <property type="match status" value="1"/>
</dbReference>
<dbReference type="Pfam" id="PF00266">
    <property type="entry name" value="Aminotran_5"/>
    <property type="match status" value="1"/>
</dbReference>
<dbReference type="EC" id="2.8.1.7" evidence="3"/>
<dbReference type="Proteomes" id="UP000268469">
    <property type="component" value="Unassembled WGS sequence"/>
</dbReference>
<dbReference type="InterPro" id="IPR020578">
    <property type="entry name" value="Aminotrans_V_PyrdxlP_BS"/>
</dbReference>
<evidence type="ECO:0000259" key="11">
    <source>
        <dbReference type="Pfam" id="PF00266"/>
    </source>
</evidence>
<protein>
    <recommendedName>
        <fullName evidence="3">cysteine desulfurase</fullName>
        <ecNumber evidence="3">2.8.1.7</ecNumber>
    </recommendedName>
</protein>
<gene>
    <name evidence="12" type="ORF">DRP53_07715</name>
</gene>
<dbReference type="InterPro" id="IPR015422">
    <property type="entry name" value="PyrdxlP-dep_Trfase_small"/>
</dbReference>
<evidence type="ECO:0000256" key="9">
    <source>
        <dbReference type="ARBA" id="ARBA00050776"/>
    </source>
</evidence>
<comment type="caution">
    <text evidence="12">The sequence shown here is derived from an EMBL/GenBank/DDBJ whole genome shotgun (WGS) entry which is preliminary data.</text>
</comment>
<dbReference type="InterPro" id="IPR016454">
    <property type="entry name" value="Cysteine_dSase"/>
</dbReference>
<dbReference type="InterPro" id="IPR000192">
    <property type="entry name" value="Aminotrans_V_dom"/>
</dbReference>
<evidence type="ECO:0000256" key="6">
    <source>
        <dbReference type="ARBA" id="ARBA00022898"/>
    </source>
</evidence>
<evidence type="ECO:0000313" key="13">
    <source>
        <dbReference type="Proteomes" id="UP000268469"/>
    </source>
</evidence>
<keyword evidence="8" id="KW-0411">Iron-sulfur</keyword>
<dbReference type="FunFam" id="3.40.640.10:FF:000084">
    <property type="entry name" value="IscS-like cysteine desulfurase"/>
    <property type="match status" value="1"/>
</dbReference>
<reference evidence="12 13" key="1">
    <citation type="submission" date="2018-06" db="EMBL/GenBank/DDBJ databases">
        <title>Extensive metabolic versatility and redundancy in microbially diverse, dynamic hydrothermal sediments.</title>
        <authorList>
            <person name="Dombrowski N."/>
            <person name="Teske A."/>
            <person name="Baker B.J."/>
        </authorList>
    </citation>
    <scope>NUCLEOTIDE SEQUENCE [LARGE SCALE GENOMIC DNA]</scope>
    <source>
        <strain evidence="12">B36_G15</strain>
    </source>
</reference>